<dbReference type="PANTHER" id="PTHR31157">
    <property type="entry name" value="SCP DOMAIN-CONTAINING PROTEIN"/>
    <property type="match status" value="1"/>
</dbReference>
<dbReference type="InterPro" id="IPR035940">
    <property type="entry name" value="CAP_sf"/>
</dbReference>
<feature type="domain" description="SCP" evidence="2">
    <location>
        <begin position="224"/>
        <end position="342"/>
    </location>
</feature>
<evidence type="ECO:0000256" key="1">
    <source>
        <dbReference type="SAM" id="MobiDB-lite"/>
    </source>
</evidence>
<dbReference type="Pfam" id="PF00188">
    <property type="entry name" value="CAP"/>
    <property type="match status" value="2"/>
</dbReference>
<dbReference type="InterPro" id="IPR014044">
    <property type="entry name" value="CAP_dom"/>
</dbReference>
<dbReference type="OrthoDB" id="568194at2759"/>
<feature type="region of interest" description="Disordered" evidence="1">
    <location>
        <begin position="1"/>
        <end position="29"/>
    </location>
</feature>
<evidence type="ECO:0000313" key="3">
    <source>
        <dbReference type="EMBL" id="KNE58913.1"/>
    </source>
</evidence>
<organism evidence="3 4">
    <name type="scientific">Allomyces macrogynus (strain ATCC 38327)</name>
    <name type="common">Allomyces javanicus var. macrogynus</name>
    <dbReference type="NCBI Taxonomy" id="578462"/>
    <lineage>
        <taxon>Eukaryota</taxon>
        <taxon>Fungi</taxon>
        <taxon>Fungi incertae sedis</taxon>
        <taxon>Blastocladiomycota</taxon>
        <taxon>Blastocladiomycetes</taxon>
        <taxon>Blastocladiales</taxon>
        <taxon>Blastocladiaceae</taxon>
        <taxon>Allomyces</taxon>
    </lineage>
</organism>
<accession>A0A0L0S8J0</accession>
<sequence length="351" mass="35756">MHGADATLLPRGAETGPGSGSGSASGGTVAGSAAQYQWDALNAANAFVTRNGKPAMCLQPALNQAAQEQAQYMASTGKLTHTGSGGSQPWDRMKKYGYTHWGAAENVAYGGVSLGYDQPAAPEKAWENSAGHRANLLGGYKHFGVGKATGPCPGMPSAQCVWWVQDFANPGASNLGCLAPPSSSGSGNPVAAPAPAVTQQSAPVTTPTVGTPQTQTTYQRQLVNLANAYRSNNGGAGALCLNAKLMAAAQKQANDMAAMNKLSHTGSDGSNPFQRISAAGYPSSAQAEIIASGPTSGYDTPASALGVWINSAPHRQILVNGVYTQAGVAKAVSGSTTYWSMTFGAAKEPCM</sequence>
<dbReference type="AlphaFoldDB" id="A0A0L0S8J0"/>
<reference evidence="4" key="2">
    <citation type="submission" date="2009-11" db="EMBL/GenBank/DDBJ databases">
        <title>The Genome Sequence of Allomyces macrogynus strain ATCC 38327.</title>
        <authorList>
            <consortium name="The Broad Institute Genome Sequencing Platform"/>
            <person name="Russ C."/>
            <person name="Cuomo C."/>
            <person name="Shea T."/>
            <person name="Young S.K."/>
            <person name="Zeng Q."/>
            <person name="Koehrsen M."/>
            <person name="Haas B."/>
            <person name="Borodovsky M."/>
            <person name="Guigo R."/>
            <person name="Alvarado L."/>
            <person name="Berlin A."/>
            <person name="Borenstein D."/>
            <person name="Chen Z."/>
            <person name="Engels R."/>
            <person name="Freedman E."/>
            <person name="Gellesch M."/>
            <person name="Goldberg J."/>
            <person name="Griggs A."/>
            <person name="Gujja S."/>
            <person name="Heiman D."/>
            <person name="Hepburn T."/>
            <person name="Howarth C."/>
            <person name="Jen D."/>
            <person name="Larson L."/>
            <person name="Lewis B."/>
            <person name="Mehta T."/>
            <person name="Park D."/>
            <person name="Pearson M."/>
            <person name="Roberts A."/>
            <person name="Saif S."/>
            <person name="Shenoy N."/>
            <person name="Sisk P."/>
            <person name="Stolte C."/>
            <person name="Sykes S."/>
            <person name="Walk T."/>
            <person name="White J."/>
            <person name="Yandava C."/>
            <person name="Burger G."/>
            <person name="Gray M.W."/>
            <person name="Holland P.W.H."/>
            <person name="King N."/>
            <person name="Lang F.B.F."/>
            <person name="Roger A.J."/>
            <person name="Ruiz-Trillo I."/>
            <person name="Lander E."/>
            <person name="Nusbaum C."/>
        </authorList>
    </citation>
    <scope>NUCLEOTIDE SEQUENCE [LARGE SCALE GENOMIC DNA]</scope>
    <source>
        <strain evidence="4">ATCC 38327</strain>
    </source>
</reference>
<dbReference type="VEuPathDB" id="FungiDB:AMAG_04450"/>
<protein>
    <recommendedName>
        <fullName evidence="2">SCP domain-containing protein</fullName>
    </recommendedName>
</protein>
<dbReference type="PANTHER" id="PTHR31157:SF1">
    <property type="entry name" value="SCP DOMAIN-CONTAINING PROTEIN"/>
    <property type="match status" value="1"/>
</dbReference>
<dbReference type="Proteomes" id="UP000054350">
    <property type="component" value="Unassembled WGS sequence"/>
</dbReference>
<dbReference type="CDD" id="cd05379">
    <property type="entry name" value="CAP_bacterial"/>
    <property type="match status" value="2"/>
</dbReference>
<feature type="domain" description="SCP" evidence="2">
    <location>
        <begin position="42"/>
        <end position="167"/>
    </location>
</feature>
<dbReference type="STRING" id="578462.A0A0L0S8J0"/>
<dbReference type="EMBL" id="GG745333">
    <property type="protein sequence ID" value="KNE58913.1"/>
    <property type="molecule type" value="Genomic_DNA"/>
</dbReference>
<gene>
    <name evidence="3" type="ORF">AMAG_04450</name>
</gene>
<feature type="region of interest" description="Disordered" evidence="1">
    <location>
        <begin position="180"/>
        <end position="214"/>
    </location>
</feature>
<keyword evidence="4" id="KW-1185">Reference proteome</keyword>
<reference evidence="3 4" key="1">
    <citation type="submission" date="2009-11" db="EMBL/GenBank/DDBJ databases">
        <title>Annotation of Allomyces macrogynus ATCC 38327.</title>
        <authorList>
            <consortium name="The Broad Institute Genome Sequencing Platform"/>
            <person name="Russ C."/>
            <person name="Cuomo C."/>
            <person name="Burger G."/>
            <person name="Gray M.W."/>
            <person name="Holland P.W.H."/>
            <person name="King N."/>
            <person name="Lang F.B.F."/>
            <person name="Roger A.J."/>
            <person name="Ruiz-Trillo I."/>
            <person name="Young S.K."/>
            <person name="Zeng Q."/>
            <person name="Gargeya S."/>
            <person name="Fitzgerald M."/>
            <person name="Haas B."/>
            <person name="Abouelleil A."/>
            <person name="Alvarado L."/>
            <person name="Arachchi H.M."/>
            <person name="Berlin A."/>
            <person name="Chapman S.B."/>
            <person name="Gearin G."/>
            <person name="Goldberg J."/>
            <person name="Griggs A."/>
            <person name="Gujja S."/>
            <person name="Hansen M."/>
            <person name="Heiman D."/>
            <person name="Howarth C."/>
            <person name="Larimer J."/>
            <person name="Lui A."/>
            <person name="MacDonald P.J.P."/>
            <person name="McCowen C."/>
            <person name="Montmayeur A."/>
            <person name="Murphy C."/>
            <person name="Neiman D."/>
            <person name="Pearson M."/>
            <person name="Priest M."/>
            <person name="Roberts A."/>
            <person name="Saif S."/>
            <person name="Shea T."/>
            <person name="Sisk P."/>
            <person name="Stolte C."/>
            <person name="Sykes S."/>
            <person name="Wortman J."/>
            <person name="Nusbaum C."/>
            <person name="Birren B."/>
        </authorList>
    </citation>
    <scope>NUCLEOTIDE SEQUENCE [LARGE SCALE GENOMIC DNA]</scope>
    <source>
        <strain evidence="3 4">ATCC 38327</strain>
    </source>
</reference>
<name>A0A0L0S8J0_ALLM3</name>
<dbReference type="SUPFAM" id="SSF55797">
    <property type="entry name" value="PR-1-like"/>
    <property type="match status" value="2"/>
</dbReference>
<dbReference type="Gene3D" id="3.40.33.10">
    <property type="entry name" value="CAP"/>
    <property type="match status" value="2"/>
</dbReference>
<feature type="compositionally biased region" description="Gly residues" evidence="1">
    <location>
        <begin position="15"/>
        <end position="29"/>
    </location>
</feature>
<proteinExistence type="predicted"/>
<evidence type="ECO:0000259" key="2">
    <source>
        <dbReference type="Pfam" id="PF00188"/>
    </source>
</evidence>
<evidence type="ECO:0000313" key="4">
    <source>
        <dbReference type="Proteomes" id="UP000054350"/>
    </source>
</evidence>